<evidence type="ECO:0000313" key="1">
    <source>
        <dbReference type="EMBL" id="EHA58154.1"/>
    </source>
</evidence>
<reference key="2">
    <citation type="submission" date="2011-05" db="EMBL/GenBank/DDBJ databases">
        <title>The Genome Sequence of Magnaporthe oryzae 70-15.</title>
        <authorList>
            <consortium name="The Broad Institute Genome Sequencing Platform"/>
            <person name="Ma L.-J."/>
            <person name="Dead R."/>
            <person name="Young S.K."/>
            <person name="Zeng Q."/>
            <person name="Gargeya S."/>
            <person name="Fitzgerald M."/>
            <person name="Haas B."/>
            <person name="Abouelleil A."/>
            <person name="Alvarado L."/>
            <person name="Arachchi H.M."/>
            <person name="Berlin A."/>
            <person name="Brown A."/>
            <person name="Chapman S.B."/>
            <person name="Chen Z."/>
            <person name="Dunbar C."/>
            <person name="Freedman E."/>
            <person name="Gearin G."/>
            <person name="Gellesch M."/>
            <person name="Goldberg J."/>
            <person name="Griggs A."/>
            <person name="Gujja S."/>
            <person name="Heiman D."/>
            <person name="Howarth C."/>
            <person name="Larson L."/>
            <person name="Lui A."/>
            <person name="MacDonald P.J.P."/>
            <person name="Mehta T."/>
            <person name="Montmayeur A."/>
            <person name="Murphy C."/>
            <person name="Neiman D."/>
            <person name="Pearson M."/>
            <person name="Priest M."/>
            <person name="Roberts A."/>
            <person name="Saif S."/>
            <person name="Shea T."/>
            <person name="Shenoy N."/>
            <person name="Sisk P."/>
            <person name="Stolte C."/>
            <person name="Sykes S."/>
            <person name="Yandava C."/>
            <person name="Wortman J."/>
            <person name="Nusbaum C."/>
            <person name="Birren B."/>
        </authorList>
    </citation>
    <scope>NUCLEOTIDE SEQUENCE</scope>
    <source>
        <strain>70-15</strain>
    </source>
</reference>
<dbReference type="RefSeq" id="XP_003710766.1">
    <property type="nucleotide sequence ID" value="XM_003710718.1"/>
</dbReference>
<dbReference type="Proteomes" id="UP000009058">
    <property type="component" value="Chromosome 1"/>
</dbReference>
<dbReference type="KEGG" id="mgr:MGG_04784"/>
<gene>
    <name evidence="1" type="ORF">MGG_04784</name>
</gene>
<dbReference type="OrthoDB" id="5213630at2759"/>
<protein>
    <submittedName>
        <fullName evidence="1">Uncharacterized protein</fullName>
    </submittedName>
</protein>
<reference evidence="1 2" key="1">
    <citation type="journal article" date="2005" name="Nature">
        <title>The genome sequence of the rice blast fungus Magnaporthe grisea.</title>
        <authorList>
            <person name="Dean R.A."/>
            <person name="Talbot N.J."/>
            <person name="Ebbole D.J."/>
            <person name="Farman M.L."/>
            <person name="Mitchell T.K."/>
            <person name="Orbach M.J."/>
            <person name="Thon M."/>
            <person name="Kulkarni R."/>
            <person name="Xu J.R."/>
            <person name="Pan H."/>
            <person name="Read N.D."/>
            <person name="Lee Y.H."/>
            <person name="Carbone I."/>
            <person name="Brown D."/>
            <person name="Oh Y.Y."/>
            <person name="Donofrio N."/>
            <person name="Jeong J.S."/>
            <person name="Soanes D.M."/>
            <person name="Djonovic S."/>
            <person name="Kolomiets E."/>
            <person name="Rehmeyer C."/>
            <person name="Li W."/>
            <person name="Harding M."/>
            <person name="Kim S."/>
            <person name="Lebrun M.H."/>
            <person name="Bohnert H."/>
            <person name="Coughlan S."/>
            <person name="Butler J."/>
            <person name="Calvo S."/>
            <person name="Ma L.J."/>
            <person name="Nicol R."/>
            <person name="Purcell S."/>
            <person name="Nusbaum C."/>
            <person name="Galagan J.E."/>
            <person name="Birren B.W."/>
        </authorList>
    </citation>
    <scope>NUCLEOTIDE SEQUENCE [LARGE SCALE GENOMIC DNA]</scope>
    <source>
        <strain evidence="2">70-15 / ATCC MYA-4617 / FGSC 8958</strain>
    </source>
</reference>
<dbReference type="AlphaFoldDB" id="G4MQG8"/>
<dbReference type="InParanoid" id="G4MQG8"/>
<accession>G4MQG8</accession>
<sequence length="516" mass="58790">MEEAMDCIRANKSPSPSCACTTSRVPVEKDGDDCNSHKPVSSLCSDLDHTMHLWRVANCQEQLAECNRNIRELEEATNNNSRLIRYWTEKQQKDWEAYLQSRIAEINQEWHQKTQNFQACHQAELASLQKQFSEAQALVQQLESSLTTEQTNRVSADAEALENHKRWRKTAAELRKLYTTTCQSNKISDQDLIDAAKRMRWMVRNLAATGFSEILGEPSSDKTRLSTYPRPMTEDLRQMQFFLHTNQFPIYFEASLWHYLTKYVFGRYMWAGEAAESMQKLYSAVYDTGPTEKIAISLQEWRTNTNALVATTAATTPPARKALLAYRADFAYSMLRLGNYRRGNPGLADELATIFDAAISLDRDIHLRNSAVEWQVLPPGQNKFDPDTMVVENDGVISSRVLVVLAPGLIKKGHDAVGDDVLCKMEVVCEVDRVANESQANAPTVTIRDNGRLNWIHRLKKIERHFTRKVVRRLAGLLHLLHFVYYTLHGWDAIPLRKGHALFVAVPSDPGGRSPY</sequence>
<name>G4MQG8_PYRO7</name>
<organism evidence="1 2">
    <name type="scientific">Pyricularia oryzae (strain 70-15 / ATCC MYA-4617 / FGSC 8958)</name>
    <name type="common">Rice blast fungus</name>
    <name type="synonym">Magnaporthe oryzae</name>
    <dbReference type="NCBI Taxonomy" id="242507"/>
    <lineage>
        <taxon>Eukaryota</taxon>
        <taxon>Fungi</taxon>
        <taxon>Dikarya</taxon>
        <taxon>Ascomycota</taxon>
        <taxon>Pezizomycotina</taxon>
        <taxon>Sordariomycetes</taxon>
        <taxon>Sordariomycetidae</taxon>
        <taxon>Magnaporthales</taxon>
        <taxon>Pyriculariaceae</taxon>
        <taxon>Pyricularia</taxon>
    </lineage>
</organism>
<dbReference type="STRING" id="242507.G4MQG8"/>
<dbReference type="GeneID" id="2678016"/>
<keyword evidence="2" id="KW-1185">Reference proteome</keyword>
<proteinExistence type="predicted"/>
<evidence type="ECO:0000313" key="2">
    <source>
        <dbReference type="Proteomes" id="UP000009058"/>
    </source>
</evidence>
<dbReference type="EMBL" id="CM001231">
    <property type="protein sequence ID" value="EHA58154.1"/>
    <property type="molecule type" value="Genomic_DNA"/>
</dbReference>
<dbReference type="HOGENOM" id="CLU_527916_0_0_1"/>
<dbReference type="SMR" id="G4MQG8"/>
<dbReference type="VEuPathDB" id="FungiDB:MGG_04784"/>